<comment type="caution">
    <text evidence="1">The sequence shown here is derived from an EMBL/GenBank/DDBJ whole genome shotgun (WGS) entry which is preliminary data.</text>
</comment>
<evidence type="ECO:0000313" key="1">
    <source>
        <dbReference type="EMBL" id="MDT8899667.1"/>
    </source>
</evidence>
<name>A0ABU3NS70_9FIRM</name>
<organism evidence="1 2">
    <name type="scientific">Anaeroselena agilis</name>
    <dbReference type="NCBI Taxonomy" id="3063788"/>
    <lineage>
        <taxon>Bacteria</taxon>
        <taxon>Bacillati</taxon>
        <taxon>Bacillota</taxon>
        <taxon>Negativicutes</taxon>
        <taxon>Acetonemataceae</taxon>
        <taxon>Anaeroselena</taxon>
    </lineage>
</organism>
<dbReference type="EMBL" id="JAUOZS010000001">
    <property type="protein sequence ID" value="MDT8899667.1"/>
    <property type="molecule type" value="Genomic_DNA"/>
</dbReference>
<evidence type="ECO:0000313" key="2">
    <source>
        <dbReference type="Proteomes" id="UP001254848"/>
    </source>
</evidence>
<keyword evidence="2" id="KW-1185">Reference proteome</keyword>
<sequence length="53" mass="5889">MAEKKLPAQDSLPPRVWEKIETAVRGIGYGSITVVVQDGKVIQIEINEKIRLA</sequence>
<dbReference type="RefSeq" id="WP_413778236.1">
    <property type="nucleotide sequence ID" value="NZ_JAUOZS010000001.1"/>
</dbReference>
<reference evidence="1 2" key="1">
    <citation type="submission" date="2023-07" db="EMBL/GenBank/DDBJ databases">
        <title>The novel representative of Negativicutes class, Anaeroselena agilis gen. nov. sp. nov.</title>
        <authorList>
            <person name="Prokofeva M.I."/>
            <person name="Elcheninov A.G."/>
            <person name="Klyukina A."/>
            <person name="Kublanov I.V."/>
            <person name="Frolov E.N."/>
            <person name="Podosokorskaya O.A."/>
        </authorList>
    </citation>
    <scope>NUCLEOTIDE SEQUENCE [LARGE SCALE GENOMIC DNA]</scope>
    <source>
        <strain evidence="1 2">4137-cl</strain>
    </source>
</reference>
<proteinExistence type="predicted"/>
<dbReference type="Proteomes" id="UP001254848">
    <property type="component" value="Unassembled WGS sequence"/>
</dbReference>
<accession>A0ABU3NS70</accession>
<protein>
    <submittedName>
        <fullName evidence="1">YezD family protein</fullName>
    </submittedName>
</protein>
<gene>
    <name evidence="1" type="ORF">Q4T40_00205</name>
</gene>
<dbReference type="Pfam" id="PF10055">
    <property type="entry name" value="DUF2292"/>
    <property type="match status" value="1"/>
</dbReference>
<dbReference type="InterPro" id="IPR018743">
    <property type="entry name" value="DUF2292"/>
</dbReference>